<feature type="binding site" evidence="8">
    <location>
        <position position="44"/>
    </location>
    <ligand>
        <name>Zn(2+)</name>
        <dbReference type="ChEBI" id="CHEBI:29105"/>
        <label>2</label>
    </ligand>
</feature>
<dbReference type="InterPro" id="IPR018299">
    <property type="entry name" value="Alkaline_phosphatase_AS"/>
</dbReference>
<evidence type="ECO:0000256" key="4">
    <source>
        <dbReference type="ARBA" id="ARBA00022801"/>
    </source>
</evidence>
<keyword evidence="4" id="KW-0378">Hydrolase</keyword>
<evidence type="ECO:0000313" key="10">
    <source>
        <dbReference type="EMBL" id="EGJ49387.1"/>
    </source>
</evidence>
<sequence precursor="true">MDCRNRKQFLARLLLALAVAGGVLVLGSTEAMAKAKYVFLFIGDGMGLPQSNAAEMYKASLAGFDKPGIVKLNFNEFPAQGMTTTYSIDSLITDSAAAGTAMASGVKTTNAGVGVDGRNKPVKTIAEMARDAGYKVGIVSSVSLDHATPAAFYAHQPTRKNMYEISMELSKSGFDYFAGGGLVDPEGKKSKMQGEKVNAIEAARKAGYAVVNDVAGFKALKPGQKAMFINPRLQDSQAMAYAMDNAHGDVTLADLTAKGIELLDNKKGFFMMVEGGKIDWACHANDALASIKDTLAFEDAVAKAIAFYKKHPKDTLIIVTGDHETGGLTLGFAGTKYESHFSRLNGQKVSYVAFDEKFEALKKTNPRFEQAMAMVEQDFGLKATGDAKDPMVLKDYEMASLKDAFARTLAGDYEKSKNDQEYLLYGGYNPFSVTVTHILNQKAGLAWTSYSHTGVPVLTTAIGAGSEKFNGFYDNTDLFLKMTENMGLKSKIIYLSQAN</sequence>
<dbReference type="EMBL" id="CP003221">
    <property type="protein sequence ID" value="EGJ49387.1"/>
    <property type="molecule type" value="Genomic_DNA"/>
</dbReference>
<dbReference type="Proteomes" id="UP000007844">
    <property type="component" value="Chromosome"/>
</dbReference>
<evidence type="ECO:0000256" key="3">
    <source>
        <dbReference type="ARBA" id="ARBA00022723"/>
    </source>
</evidence>
<dbReference type="PRINTS" id="PR00113">
    <property type="entry name" value="ALKPHPHTASE"/>
</dbReference>
<dbReference type="GO" id="GO:0046872">
    <property type="term" value="F:metal ion binding"/>
    <property type="evidence" value="ECO:0007669"/>
    <property type="project" value="UniProtKB-KW"/>
</dbReference>
<keyword evidence="2" id="KW-0597">Phosphoprotein</keyword>
<keyword evidence="11" id="KW-1185">Reference proteome</keyword>
<feature type="binding site" evidence="8">
    <location>
        <position position="322"/>
    </location>
    <ligand>
        <name>Zn(2+)</name>
        <dbReference type="ChEBI" id="CHEBI:29105"/>
        <label>2</label>
    </ligand>
</feature>
<evidence type="ECO:0000256" key="6">
    <source>
        <dbReference type="ARBA" id="ARBA00022842"/>
    </source>
</evidence>
<evidence type="ECO:0000256" key="9">
    <source>
        <dbReference type="RuleBase" id="RU003946"/>
    </source>
</evidence>
<protein>
    <submittedName>
        <fullName evidence="10">Alkaline phosphatase</fullName>
    </submittedName>
</protein>
<evidence type="ECO:0000256" key="2">
    <source>
        <dbReference type="ARBA" id="ARBA00022553"/>
    </source>
</evidence>
<dbReference type="AlphaFoldDB" id="F3YWZ9"/>
<dbReference type="GO" id="GO:0004035">
    <property type="term" value="F:alkaline phosphatase activity"/>
    <property type="evidence" value="ECO:0007669"/>
    <property type="project" value="TreeGrafter"/>
</dbReference>
<dbReference type="SMART" id="SM00098">
    <property type="entry name" value="alkPPc"/>
    <property type="match status" value="1"/>
</dbReference>
<dbReference type="Gene3D" id="1.10.60.40">
    <property type="match status" value="1"/>
</dbReference>
<comment type="cofactor">
    <cofactor evidence="8">
        <name>Zn(2+)</name>
        <dbReference type="ChEBI" id="CHEBI:29105"/>
    </cofactor>
    <text evidence="8">Binds 2 Zn(2+) ions.</text>
</comment>
<gene>
    <name evidence="10" type="ORF">Desaf_1044</name>
</gene>
<feature type="binding site" evidence="8">
    <location>
        <position position="323"/>
    </location>
    <ligand>
        <name>Zn(2+)</name>
        <dbReference type="ChEBI" id="CHEBI:29105"/>
        <label>2</label>
    </ligand>
</feature>
<dbReference type="STRING" id="690850.Desaf_1044"/>
<feature type="binding site" evidence="8">
    <location>
        <position position="44"/>
    </location>
    <ligand>
        <name>Mg(2+)</name>
        <dbReference type="ChEBI" id="CHEBI:18420"/>
    </ligand>
</feature>
<name>F3YWZ9_DESAF</name>
<comment type="cofactor">
    <cofactor evidence="8">
        <name>Mg(2+)</name>
        <dbReference type="ChEBI" id="CHEBI:18420"/>
    </cofactor>
    <text evidence="8">Binds 1 Mg(2+) ion.</text>
</comment>
<accession>F3YWZ9</accession>
<evidence type="ECO:0000256" key="1">
    <source>
        <dbReference type="ARBA" id="ARBA00005984"/>
    </source>
</evidence>
<evidence type="ECO:0000256" key="7">
    <source>
        <dbReference type="PIRSR" id="PIRSR601952-1"/>
    </source>
</evidence>
<dbReference type="InterPro" id="IPR017850">
    <property type="entry name" value="Alkaline_phosphatase_core_sf"/>
</dbReference>
<dbReference type="KEGG" id="daf:Desaf_1044"/>
<proteinExistence type="inferred from homology"/>
<dbReference type="SUPFAM" id="SSF53649">
    <property type="entry name" value="Alkaline phosphatase-like"/>
    <property type="match status" value="1"/>
</dbReference>
<dbReference type="CDD" id="cd16012">
    <property type="entry name" value="ALP"/>
    <property type="match status" value="1"/>
</dbReference>
<dbReference type="PANTHER" id="PTHR11596:SF5">
    <property type="entry name" value="ALKALINE PHOSPHATASE"/>
    <property type="match status" value="1"/>
</dbReference>
<dbReference type="Gene3D" id="3.40.720.10">
    <property type="entry name" value="Alkaline Phosphatase, subunit A"/>
    <property type="match status" value="1"/>
</dbReference>
<feature type="binding site" evidence="8">
    <location>
        <position position="279"/>
    </location>
    <ligand>
        <name>Zn(2+)</name>
        <dbReference type="ChEBI" id="CHEBI:29105"/>
        <label>2</label>
    </ligand>
</feature>
<feature type="binding site" evidence="8">
    <location>
        <position position="283"/>
    </location>
    <ligand>
        <name>Zn(2+)</name>
        <dbReference type="ChEBI" id="CHEBI:29105"/>
        <label>2</label>
    </ligand>
</feature>
<comment type="similarity">
    <text evidence="1 9">Belongs to the alkaline phosphatase family.</text>
</comment>
<keyword evidence="5 8" id="KW-0862">Zinc</keyword>
<dbReference type="eggNOG" id="COG1785">
    <property type="taxonomic scope" value="Bacteria"/>
</dbReference>
<keyword evidence="6 8" id="KW-0460">Magnesium</keyword>
<dbReference type="InterPro" id="IPR001952">
    <property type="entry name" value="Alkaline_phosphatase"/>
</dbReference>
<evidence type="ECO:0000313" key="11">
    <source>
        <dbReference type="Proteomes" id="UP000007844"/>
    </source>
</evidence>
<feature type="binding site" evidence="8">
    <location>
        <position position="146"/>
    </location>
    <ligand>
        <name>Mg(2+)</name>
        <dbReference type="ChEBI" id="CHEBI:18420"/>
    </ligand>
</feature>
<dbReference type="RefSeq" id="WP_014259201.1">
    <property type="nucleotide sequence ID" value="NC_016629.1"/>
</dbReference>
<feature type="binding site" evidence="8">
    <location>
        <position position="148"/>
    </location>
    <ligand>
        <name>Mg(2+)</name>
        <dbReference type="ChEBI" id="CHEBI:18420"/>
    </ligand>
</feature>
<dbReference type="Pfam" id="PF00245">
    <property type="entry name" value="Alk_phosphatase"/>
    <property type="match status" value="1"/>
</dbReference>
<feature type="binding site" evidence="8">
    <location>
        <position position="452"/>
    </location>
    <ligand>
        <name>Zn(2+)</name>
        <dbReference type="ChEBI" id="CHEBI:29105"/>
        <label>2</label>
    </ligand>
</feature>
<dbReference type="PANTHER" id="PTHR11596">
    <property type="entry name" value="ALKALINE PHOSPHATASE"/>
    <property type="match status" value="1"/>
</dbReference>
<feature type="binding site" evidence="8">
    <location>
        <position position="274"/>
    </location>
    <ligand>
        <name>Mg(2+)</name>
        <dbReference type="ChEBI" id="CHEBI:18420"/>
    </ligand>
</feature>
<evidence type="ECO:0000256" key="8">
    <source>
        <dbReference type="PIRSR" id="PIRSR601952-2"/>
    </source>
</evidence>
<dbReference type="PROSITE" id="PS00123">
    <property type="entry name" value="ALKALINE_PHOSPHATASE"/>
    <property type="match status" value="1"/>
</dbReference>
<evidence type="ECO:0000256" key="5">
    <source>
        <dbReference type="ARBA" id="ARBA00022833"/>
    </source>
</evidence>
<feature type="active site" description="Phosphoserine intermediate" evidence="7">
    <location>
        <position position="95"/>
    </location>
</feature>
<reference evidence="10 11" key="1">
    <citation type="journal article" date="2011" name="J. Bacteriol.">
        <title>Genome sequence of the mercury-methylating and pleomorphic Desulfovibrio africanus Strain Walvis Bay.</title>
        <authorList>
            <person name="Brown S.D."/>
            <person name="Wall J.D."/>
            <person name="Kucken A.M."/>
            <person name="Gilmour C.C."/>
            <person name="Podar M."/>
            <person name="Brandt C.C."/>
            <person name="Teshima H."/>
            <person name="Detter J.C."/>
            <person name="Han C.S."/>
            <person name="Land M.L."/>
            <person name="Lucas S."/>
            <person name="Han J."/>
            <person name="Pennacchio L."/>
            <person name="Nolan M."/>
            <person name="Pitluck S."/>
            <person name="Woyke T."/>
            <person name="Goodwin L."/>
            <person name="Palumbo A.V."/>
            <person name="Elias D.A."/>
        </authorList>
    </citation>
    <scope>NUCLEOTIDE SEQUENCE [LARGE SCALE GENOMIC DNA]</scope>
    <source>
        <strain evidence="10 11">Walvis Bay</strain>
    </source>
</reference>
<organism evidence="10 11">
    <name type="scientific">Desulfocurvibacter africanus subsp. africanus str. Walvis Bay</name>
    <dbReference type="NCBI Taxonomy" id="690850"/>
    <lineage>
        <taxon>Bacteria</taxon>
        <taxon>Pseudomonadati</taxon>
        <taxon>Thermodesulfobacteriota</taxon>
        <taxon>Desulfovibrionia</taxon>
        <taxon>Desulfovibrionales</taxon>
        <taxon>Desulfovibrionaceae</taxon>
        <taxon>Desulfocurvibacter</taxon>
    </lineage>
</organism>
<keyword evidence="3 8" id="KW-0479">Metal-binding</keyword>
<dbReference type="HOGENOM" id="CLU_008539_5_0_7"/>